<dbReference type="PROSITE" id="PS51444">
    <property type="entry name" value="FH2"/>
    <property type="match status" value="1"/>
</dbReference>
<dbReference type="InterPro" id="IPR016024">
    <property type="entry name" value="ARM-type_fold"/>
</dbReference>
<dbReference type="GO" id="GO:0003779">
    <property type="term" value="F:actin binding"/>
    <property type="evidence" value="ECO:0007669"/>
    <property type="project" value="InterPro"/>
</dbReference>
<feature type="compositionally biased region" description="Polar residues" evidence="1">
    <location>
        <begin position="787"/>
        <end position="801"/>
    </location>
</feature>
<dbReference type="InterPro" id="IPR015425">
    <property type="entry name" value="FH2_Formin"/>
</dbReference>
<dbReference type="Gene3D" id="1.10.238.150">
    <property type="entry name" value="Formin, FH3 diaphanous domain"/>
    <property type="match status" value="1"/>
</dbReference>
<protein>
    <submittedName>
        <fullName evidence="4">Dishevelled associated activator of morphogenesis 2</fullName>
    </submittedName>
</protein>
<dbReference type="GO" id="GO:0031267">
    <property type="term" value="F:small GTPase binding"/>
    <property type="evidence" value="ECO:0007669"/>
    <property type="project" value="InterPro"/>
</dbReference>
<feature type="region of interest" description="Disordered" evidence="1">
    <location>
        <begin position="1040"/>
        <end position="1076"/>
    </location>
</feature>
<dbReference type="Gene3D" id="1.25.10.10">
    <property type="entry name" value="Leucine-rich Repeat Variant"/>
    <property type="match status" value="1"/>
</dbReference>
<dbReference type="InterPro" id="IPR010472">
    <property type="entry name" value="FH3_dom"/>
</dbReference>
<feature type="compositionally biased region" description="Low complexity" evidence="1">
    <location>
        <begin position="1178"/>
        <end position="1199"/>
    </location>
</feature>
<dbReference type="SMART" id="SM01140">
    <property type="entry name" value="Drf_GBD"/>
    <property type="match status" value="1"/>
</dbReference>
<evidence type="ECO:0000313" key="5">
    <source>
        <dbReference type="Proteomes" id="UP001212152"/>
    </source>
</evidence>
<comment type="caution">
    <text evidence="4">The sequence shown here is derived from an EMBL/GenBank/DDBJ whole genome shotgun (WGS) entry which is preliminary data.</text>
</comment>
<reference evidence="4" key="1">
    <citation type="submission" date="2020-05" db="EMBL/GenBank/DDBJ databases">
        <title>Phylogenomic resolution of chytrid fungi.</title>
        <authorList>
            <person name="Stajich J.E."/>
            <person name="Amses K."/>
            <person name="Simmons R."/>
            <person name="Seto K."/>
            <person name="Myers J."/>
            <person name="Bonds A."/>
            <person name="Quandt C.A."/>
            <person name="Barry K."/>
            <person name="Liu P."/>
            <person name="Grigoriev I."/>
            <person name="Longcore J.E."/>
            <person name="James T.Y."/>
        </authorList>
    </citation>
    <scope>NUCLEOTIDE SEQUENCE</scope>
    <source>
        <strain evidence="4">JEL0379</strain>
    </source>
</reference>
<dbReference type="InterPro" id="IPR051425">
    <property type="entry name" value="Formin_Homology"/>
</dbReference>
<feature type="compositionally biased region" description="Pro residues" evidence="1">
    <location>
        <begin position="588"/>
        <end position="712"/>
    </location>
</feature>
<keyword evidence="5" id="KW-1185">Reference proteome</keyword>
<dbReference type="SUPFAM" id="SSF48371">
    <property type="entry name" value="ARM repeat"/>
    <property type="match status" value="1"/>
</dbReference>
<dbReference type="Pfam" id="PF02181">
    <property type="entry name" value="FH2"/>
    <property type="match status" value="1"/>
</dbReference>
<feature type="compositionally biased region" description="Low complexity" evidence="1">
    <location>
        <begin position="68"/>
        <end position="78"/>
    </location>
</feature>
<dbReference type="InterPro" id="IPR014768">
    <property type="entry name" value="GBD/FH3_dom"/>
</dbReference>
<feature type="compositionally biased region" description="Low complexity" evidence="1">
    <location>
        <begin position="7"/>
        <end position="22"/>
    </location>
</feature>
<dbReference type="InterPro" id="IPR011989">
    <property type="entry name" value="ARM-like"/>
</dbReference>
<dbReference type="PANTHER" id="PTHR45725:SF1">
    <property type="entry name" value="DISHEVELLED ASSOCIATED ACTIVATOR OF MORPHOGENESIS, ISOFORM D"/>
    <property type="match status" value="1"/>
</dbReference>
<dbReference type="PANTHER" id="PTHR45725">
    <property type="entry name" value="FORMIN HOMOLOGY 2 FAMILY MEMBER"/>
    <property type="match status" value="1"/>
</dbReference>
<feature type="region of interest" description="Disordered" evidence="1">
    <location>
        <begin position="500"/>
        <end position="526"/>
    </location>
</feature>
<accession>A0AAD5XN54</accession>
<gene>
    <name evidence="4" type="primary">DAAM2_2</name>
    <name evidence="4" type="ORF">HDU87_006884</name>
</gene>
<dbReference type="InterPro" id="IPR010473">
    <property type="entry name" value="GTPase-bd"/>
</dbReference>
<feature type="domain" description="GBD/FH3" evidence="2">
    <location>
        <begin position="94"/>
        <end position="455"/>
    </location>
</feature>
<dbReference type="SMART" id="SM01139">
    <property type="entry name" value="Drf_FH3"/>
    <property type="match status" value="1"/>
</dbReference>
<dbReference type="Pfam" id="PF06367">
    <property type="entry name" value="Drf_FH3"/>
    <property type="match status" value="1"/>
</dbReference>
<dbReference type="GO" id="GO:0030036">
    <property type="term" value="P:actin cytoskeleton organization"/>
    <property type="evidence" value="ECO:0007669"/>
    <property type="project" value="InterPro"/>
</dbReference>
<evidence type="ECO:0000313" key="4">
    <source>
        <dbReference type="EMBL" id="KAJ3174768.1"/>
    </source>
</evidence>
<dbReference type="Proteomes" id="UP001212152">
    <property type="component" value="Unassembled WGS sequence"/>
</dbReference>
<feature type="region of interest" description="Disordered" evidence="1">
    <location>
        <begin position="1158"/>
        <end position="1299"/>
    </location>
</feature>
<organism evidence="4 5">
    <name type="scientific">Geranomyces variabilis</name>
    <dbReference type="NCBI Taxonomy" id="109894"/>
    <lineage>
        <taxon>Eukaryota</taxon>
        <taxon>Fungi</taxon>
        <taxon>Fungi incertae sedis</taxon>
        <taxon>Chytridiomycota</taxon>
        <taxon>Chytridiomycota incertae sedis</taxon>
        <taxon>Chytridiomycetes</taxon>
        <taxon>Spizellomycetales</taxon>
        <taxon>Powellomycetaceae</taxon>
        <taxon>Geranomyces</taxon>
    </lineage>
</organism>
<dbReference type="SUPFAM" id="SSF101447">
    <property type="entry name" value="Formin homology 2 domain (FH2 domain)"/>
    <property type="match status" value="1"/>
</dbReference>
<dbReference type="SMART" id="SM00498">
    <property type="entry name" value="FH2"/>
    <property type="match status" value="1"/>
</dbReference>
<dbReference type="InterPro" id="IPR042201">
    <property type="entry name" value="FH2_Formin_sf"/>
</dbReference>
<evidence type="ECO:0000259" key="2">
    <source>
        <dbReference type="PROSITE" id="PS51232"/>
    </source>
</evidence>
<dbReference type="Pfam" id="PF06371">
    <property type="entry name" value="Drf_GBD"/>
    <property type="match status" value="1"/>
</dbReference>
<dbReference type="Gene3D" id="1.20.58.2220">
    <property type="entry name" value="Formin, FH2 domain"/>
    <property type="match status" value="1"/>
</dbReference>
<sequence>MSNPAIATSVSTASPSASTTSADLRRAVSGAELRRKPSSTRAAGLREKQLSGDVGGTTPAPPVPNPSQVPREGGMSASAAMGFSAPMTAAPSDVPIPPTDEIDTMLELLMEDLNLTEDKKQVLRTLSTDRKWIMLQQHLGERYRDGASRDMQQDLELQRLRDNPDKQLLTDLVVSLRSRPIRWISNFIENGGLNILLENLGDLGRQNRHDEFEELYIKCLKSLMNNKIGLSAVLDSEGALDIIALSLQSPSPKTKALVLEILGAVCLIPGGHQCVLEGMDKLCAQAGTRFRFELVVYTLWQSCQGMTPHDKDLQVASMSFINAVICGGAGYNLDFRMHMRYEFLHLGLIRLVDNIGSLENELLQTQIDVWVAGLEADEEEVFVKMDVDGELDWDNAEEVALALAETMKFSTCFEPYMSVLKHMFLLPANPFQRMKFMFIIDKAVQQIVLQRDSEDPDPAAMLFDLDVRSMVADLVDTDRIREQEDKYRKQIAKSKRLEKELETVKAETEHRLSESGPPSAEPDDGKQTALKLAAAKREITELERLLKERVSGLEGGAEWVGRIEKLLLARPVAGSESSRPAPAAPTGGPSPPPPPPVIGGGPPPPPPPPFVPGGGPPPPPPPPFIPGAGPPPPPPPPVMGGGGPPPPPPPPMMGGGPPPPPPPPMMGGGPPPPPPPPGMGGGGPPPPPPPPGMRGPPGPPPPPGGPPPPPGGGPRAPAIPTGPPPKPTNMASKPLKSFNWTKMPNVKVKETVWGQLDDDEIHRVLKVDEYKEFEDLFAARDARPTKSESSGALNGSQESLSSKEISFLDPKRAQGCNIVLKAIKLDAQTIKRAINRVDTQVLNRDALTELMKFIPQEDELRQLQEHADQIGMLASAERFLHEVSEIKLYEPKLKAMHFKTSFGEMQDDVEALIAWLLAASEEVVGSRKFKELLKIVLALGNYMNTGQRAGAYGFKLNSILKMGDTKSVVQGRKHTLLHYLTELLEKRFPEVLTFPDELSHVELGAKVTIPQIRSTLMSIRTNLAELKTLLDTMDKQRAQQPASAAAAAAGKGTTAANRMSSGSELSTTSTATSSSPDLFRESMGAFYELADKAYKSAQERFTTTEKRYEAAVVLYGEDPKITTPEEFFGVFWQFVQGFAAARADNEMAIQKVLEAEKKEKEKRDREDRRRKKREAPPATATAASGSAAGAAAGGKSSASGSGGGGGGSGEHHDQGGLDDLISAIRTGKAFGTSDPAAARQRRARGGGGGESSPAGGAADEATLVWTTDPEKANKRPDSSGGAARRRENLSGTIRGMKGL</sequence>
<feature type="region of interest" description="Disordered" evidence="1">
    <location>
        <begin position="1"/>
        <end position="78"/>
    </location>
</feature>
<proteinExistence type="predicted"/>
<name>A0AAD5XN54_9FUNG</name>
<dbReference type="EMBL" id="JADGJQ010000060">
    <property type="protein sequence ID" value="KAJ3174768.1"/>
    <property type="molecule type" value="Genomic_DNA"/>
</dbReference>
<feature type="region of interest" description="Disordered" evidence="1">
    <location>
        <begin position="781"/>
        <end position="801"/>
    </location>
</feature>
<feature type="compositionally biased region" description="Basic and acidic residues" evidence="1">
    <location>
        <begin position="500"/>
        <end position="513"/>
    </location>
</feature>
<feature type="compositionally biased region" description="Basic and acidic residues" evidence="1">
    <location>
        <begin position="1158"/>
        <end position="1167"/>
    </location>
</feature>
<evidence type="ECO:0000256" key="1">
    <source>
        <dbReference type="SAM" id="MobiDB-lite"/>
    </source>
</evidence>
<feature type="compositionally biased region" description="Basic and acidic residues" evidence="1">
    <location>
        <begin position="1268"/>
        <end position="1277"/>
    </location>
</feature>
<feature type="compositionally biased region" description="Low complexity" evidence="1">
    <location>
        <begin position="1040"/>
        <end position="1075"/>
    </location>
</feature>
<feature type="compositionally biased region" description="Low complexity" evidence="1">
    <location>
        <begin position="1251"/>
        <end position="1261"/>
    </location>
</feature>
<evidence type="ECO:0000259" key="3">
    <source>
        <dbReference type="PROSITE" id="PS51444"/>
    </source>
</evidence>
<dbReference type="PROSITE" id="PS51232">
    <property type="entry name" value="GBD_FH3"/>
    <property type="match status" value="1"/>
</dbReference>
<feature type="region of interest" description="Disordered" evidence="1">
    <location>
        <begin position="573"/>
        <end position="738"/>
    </location>
</feature>
<feature type="domain" description="FH2" evidence="3">
    <location>
        <begin position="725"/>
        <end position="1164"/>
    </location>
</feature>
<dbReference type="PRINTS" id="PR01217">
    <property type="entry name" value="PRICHEXTENSN"/>
</dbReference>